<name>A0ABX3X761_9BRAD</name>
<dbReference type="Gene3D" id="2.60.120.10">
    <property type="entry name" value="Jelly Rolls"/>
    <property type="match status" value="1"/>
</dbReference>
<dbReference type="InterPro" id="IPR013096">
    <property type="entry name" value="Cupin_2"/>
</dbReference>
<gene>
    <name evidence="2" type="ORF">BST63_12375</name>
</gene>
<dbReference type="Proteomes" id="UP000193884">
    <property type="component" value="Unassembled WGS sequence"/>
</dbReference>
<evidence type="ECO:0000313" key="3">
    <source>
        <dbReference type="Proteomes" id="UP000193884"/>
    </source>
</evidence>
<dbReference type="EMBL" id="NAFK01000153">
    <property type="protein sequence ID" value="OSJ30570.1"/>
    <property type="molecule type" value="Genomic_DNA"/>
</dbReference>
<evidence type="ECO:0000259" key="1">
    <source>
        <dbReference type="Pfam" id="PF07883"/>
    </source>
</evidence>
<dbReference type="Pfam" id="PF07883">
    <property type="entry name" value="Cupin_2"/>
    <property type="match status" value="1"/>
</dbReference>
<comment type="caution">
    <text evidence="2">The sequence shown here is derived from an EMBL/GenBank/DDBJ whole genome shotgun (WGS) entry which is preliminary data.</text>
</comment>
<dbReference type="SUPFAM" id="SSF51182">
    <property type="entry name" value="RmlC-like cupins"/>
    <property type="match status" value="1"/>
</dbReference>
<proteinExistence type="predicted"/>
<accession>A0ABX3X761</accession>
<keyword evidence="3" id="KW-1185">Reference proteome</keyword>
<feature type="domain" description="Cupin type-2" evidence="1">
    <location>
        <begin position="39"/>
        <end position="107"/>
    </location>
</feature>
<dbReference type="PANTHER" id="PTHR36440">
    <property type="entry name" value="PUTATIVE (AFU_ORTHOLOGUE AFUA_8G07350)-RELATED"/>
    <property type="match status" value="1"/>
</dbReference>
<dbReference type="InterPro" id="IPR011051">
    <property type="entry name" value="RmlC_Cupin_sf"/>
</dbReference>
<organism evidence="2 3">
    <name type="scientific">Bradyrhizobium canariense</name>
    <dbReference type="NCBI Taxonomy" id="255045"/>
    <lineage>
        <taxon>Bacteria</taxon>
        <taxon>Pseudomonadati</taxon>
        <taxon>Pseudomonadota</taxon>
        <taxon>Alphaproteobacteria</taxon>
        <taxon>Hyphomicrobiales</taxon>
        <taxon>Nitrobacteraceae</taxon>
        <taxon>Bradyrhizobium</taxon>
    </lineage>
</organism>
<protein>
    <submittedName>
        <fullName evidence="2">Cupin</fullName>
    </submittedName>
</protein>
<reference evidence="2 3" key="1">
    <citation type="submission" date="2017-03" db="EMBL/GenBank/DDBJ databases">
        <title>Whole genome sequences of fourteen strains of Bradyrhizobium canariense and one strain of Bradyrhizobium japonicum isolated from Lupinus (Papilionoideae: Genisteae) species in Algeria.</title>
        <authorList>
            <person name="Crovadore J."/>
            <person name="Chekireb D."/>
            <person name="Brachmann A."/>
            <person name="Chablais R."/>
            <person name="Cochard B."/>
            <person name="Lefort F."/>
        </authorList>
    </citation>
    <scope>NUCLEOTIDE SEQUENCE [LARGE SCALE GENOMIC DNA]</scope>
    <source>
        <strain evidence="2 3">UBMAN05</strain>
    </source>
</reference>
<sequence length="159" mass="17478">MNPQPIIRRPGEGKSVKLAGQPMGFLVTGSDTRHTSMFEWTIPPGFSTGLHVHRVQEETFYVLEGECDWQVGDERVRATPGTYLFLPPGVPHNIANASDTIARVLMTVSPPGHERYFEELSETVARGGADPTTIAELRARYDTEQLSALRSQAISTPTA</sequence>
<dbReference type="RefSeq" id="WP_085384207.1">
    <property type="nucleotide sequence ID" value="NZ_NAFJ01000130.1"/>
</dbReference>
<dbReference type="InterPro" id="IPR053146">
    <property type="entry name" value="QDO-like"/>
</dbReference>
<dbReference type="InterPro" id="IPR014710">
    <property type="entry name" value="RmlC-like_jellyroll"/>
</dbReference>
<evidence type="ECO:0000313" key="2">
    <source>
        <dbReference type="EMBL" id="OSJ30570.1"/>
    </source>
</evidence>
<dbReference type="PANTHER" id="PTHR36440:SF1">
    <property type="entry name" value="PUTATIVE (AFU_ORTHOLOGUE AFUA_8G07350)-RELATED"/>
    <property type="match status" value="1"/>
</dbReference>